<evidence type="ECO:0000256" key="2">
    <source>
        <dbReference type="ARBA" id="ARBA00023015"/>
    </source>
</evidence>
<dbReference type="InterPro" id="IPR014327">
    <property type="entry name" value="RNA_pol_sigma70_bacteroid"/>
</dbReference>
<dbReference type="SUPFAM" id="SSF88659">
    <property type="entry name" value="Sigma3 and sigma4 domains of RNA polymerase sigma factors"/>
    <property type="match status" value="1"/>
</dbReference>
<evidence type="ECO:0000259" key="5">
    <source>
        <dbReference type="Pfam" id="PF04542"/>
    </source>
</evidence>
<dbReference type="NCBIfam" id="TIGR02937">
    <property type="entry name" value="sigma70-ECF"/>
    <property type="match status" value="1"/>
</dbReference>
<dbReference type="STRING" id="151894.SAMN04488524_1684"/>
<dbReference type="Gene3D" id="1.10.1740.10">
    <property type="match status" value="1"/>
</dbReference>
<dbReference type="Gene3D" id="1.10.10.10">
    <property type="entry name" value="Winged helix-like DNA-binding domain superfamily/Winged helix DNA-binding domain"/>
    <property type="match status" value="1"/>
</dbReference>
<feature type="domain" description="RNA polymerase sigma-70 region 2" evidence="5">
    <location>
        <begin position="30"/>
        <end position="94"/>
    </location>
</feature>
<dbReference type="InterPro" id="IPR014284">
    <property type="entry name" value="RNA_pol_sigma-70_dom"/>
</dbReference>
<dbReference type="Proteomes" id="UP000192756">
    <property type="component" value="Unassembled WGS sequence"/>
</dbReference>
<reference evidence="8" key="1">
    <citation type="submission" date="2017-04" db="EMBL/GenBank/DDBJ databases">
        <authorList>
            <person name="Varghese N."/>
            <person name="Submissions S."/>
        </authorList>
    </citation>
    <scope>NUCLEOTIDE SEQUENCE [LARGE SCALE GENOMIC DNA]</scope>
    <source>
        <strain evidence="8">DSM 12126</strain>
    </source>
</reference>
<dbReference type="AlphaFoldDB" id="A0A1W2AWE4"/>
<keyword evidence="4" id="KW-0804">Transcription</keyword>
<keyword evidence="8" id="KW-1185">Reference proteome</keyword>
<evidence type="ECO:0000313" key="7">
    <source>
        <dbReference type="EMBL" id="SMC64518.1"/>
    </source>
</evidence>
<dbReference type="OrthoDB" id="659569at2"/>
<evidence type="ECO:0000259" key="6">
    <source>
        <dbReference type="Pfam" id="PF08281"/>
    </source>
</evidence>
<keyword evidence="2" id="KW-0805">Transcription regulation</keyword>
<dbReference type="GO" id="GO:0016987">
    <property type="term" value="F:sigma factor activity"/>
    <property type="evidence" value="ECO:0007669"/>
    <property type="project" value="UniProtKB-KW"/>
</dbReference>
<proteinExistence type="inferred from homology"/>
<feature type="domain" description="RNA polymerase sigma factor 70 region 4 type 2" evidence="6">
    <location>
        <begin position="128"/>
        <end position="176"/>
    </location>
</feature>
<evidence type="ECO:0000256" key="1">
    <source>
        <dbReference type="ARBA" id="ARBA00010641"/>
    </source>
</evidence>
<dbReference type="InterPro" id="IPR007627">
    <property type="entry name" value="RNA_pol_sigma70_r2"/>
</dbReference>
<dbReference type="GO" id="GO:0003677">
    <property type="term" value="F:DNA binding"/>
    <property type="evidence" value="ECO:0007669"/>
    <property type="project" value="InterPro"/>
</dbReference>
<gene>
    <name evidence="7" type="ORF">SAMN04488524_1684</name>
</gene>
<dbReference type="InterPro" id="IPR039425">
    <property type="entry name" value="RNA_pol_sigma-70-like"/>
</dbReference>
<accession>A0A1W2AWE4</accession>
<dbReference type="PANTHER" id="PTHR43133:SF46">
    <property type="entry name" value="RNA POLYMERASE SIGMA-70 FACTOR ECF SUBFAMILY"/>
    <property type="match status" value="1"/>
</dbReference>
<dbReference type="GO" id="GO:0006352">
    <property type="term" value="P:DNA-templated transcription initiation"/>
    <property type="evidence" value="ECO:0007669"/>
    <property type="project" value="InterPro"/>
</dbReference>
<dbReference type="InterPro" id="IPR013249">
    <property type="entry name" value="RNA_pol_sigma70_r4_t2"/>
</dbReference>
<dbReference type="Pfam" id="PF04542">
    <property type="entry name" value="Sigma70_r2"/>
    <property type="match status" value="1"/>
</dbReference>
<organism evidence="7 8">
    <name type="scientific">Pedobacter africanus</name>
    <dbReference type="NCBI Taxonomy" id="151894"/>
    <lineage>
        <taxon>Bacteria</taxon>
        <taxon>Pseudomonadati</taxon>
        <taxon>Bacteroidota</taxon>
        <taxon>Sphingobacteriia</taxon>
        <taxon>Sphingobacteriales</taxon>
        <taxon>Sphingobacteriaceae</taxon>
        <taxon>Pedobacter</taxon>
    </lineage>
</organism>
<keyword evidence="3" id="KW-0731">Sigma factor</keyword>
<dbReference type="RefSeq" id="WP_084237889.1">
    <property type="nucleotide sequence ID" value="NZ_FWXT01000001.1"/>
</dbReference>
<dbReference type="InterPro" id="IPR013325">
    <property type="entry name" value="RNA_pol_sigma_r2"/>
</dbReference>
<comment type="similarity">
    <text evidence="1">Belongs to the sigma-70 factor family. ECF subfamily.</text>
</comment>
<dbReference type="Pfam" id="PF08281">
    <property type="entry name" value="Sigma70_r4_2"/>
    <property type="match status" value="1"/>
</dbReference>
<dbReference type="InterPro" id="IPR013324">
    <property type="entry name" value="RNA_pol_sigma_r3/r4-like"/>
</dbReference>
<dbReference type="EMBL" id="FWXT01000001">
    <property type="protein sequence ID" value="SMC64518.1"/>
    <property type="molecule type" value="Genomic_DNA"/>
</dbReference>
<evidence type="ECO:0000313" key="8">
    <source>
        <dbReference type="Proteomes" id="UP000192756"/>
    </source>
</evidence>
<evidence type="ECO:0000256" key="3">
    <source>
        <dbReference type="ARBA" id="ARBA00023082"/>
    </source>
</evidence>
<sequence>MREEDLSRIPDDELLLLFKAGDRNAYEQIYNRYWAIMYVYARKIMADADDAQDIVQEVFTYLWHKGAELSIKTSLAVYLYTAVRYRIFDLLDHRKVRTDYKAYLQQFIDEGEYITDNQLRERELVAVIEREVALLPAKMREMFEMSRNEGLSHKEIAEKLGVSDLTVKKQVSNAVKILKEKLKLFSIFITINF</sequence>
<name>A0A1W2AWE4_9SPHI</name>
<dbReference type="InterPro" id="IPR036388">
    <property type="entry name" value="WH-like_DNA-bd_sf"/>
</dbReference>
<dbReference type="NCBIfam" id="TIGR02985">
    <property type="entry name" value="Sig70_bacteroi1"/>
    <property type="match status" value="1"/>
</dbReference>
<protein>
    <submittedName>
        <fullName evidence="7">RNA polymerase sigma-70 factor, ECF subfamily</fullName>
    </submittedName>
</protein>
<dbReference type="SUPFAM" id="SSF88946">
    <property type="entry name" value="Sigma2 domain of RNA polymerase sigma factors"/>
    <property type="match status" value="1"/>
</dbReference>
<evidence type="ECO:0000256" key="4">
    <source>
        <dbReference type="ARBA" id="ARBA00023163"/>
    </source>
</evidence>
<dbReference type="PANTHER" id="PTHR43133">
    <property type="entry name" value="RNA POLYMERASE ECF-TYPE SIGMA FACTO"/>
    <property type="match status" value="1"/>
</dbReference>